<evidence type="ECO:0000313" key="4">
    <source>
        <dbReference type="Proteomes" id="UP000298324"/>
    </source>
</evidence>
<dbReference type="InterPro" id="IPR012854">
    <property type="entry name" value="Cu_amine_oxidase-like_N"/>
</dbReference>
<dbReference type="GO" id="GO:0016852">
    <property type="term" value="F:sirohydrochlorin cobaltochelatase activity"/>
    <property type="evidence" value="ECO:0007669"/>
    <property type="project" value="UniProtKB-EC"/>
</dbReference>
<evidence type="ECO:0000256" key="1">
    <source>
        <dbReference type="SAM" id="SignalP"/>
    </source>
</evidence>
<dbReference type="Gene3D" id="3.40.50.1400">
    <property type="match status" value="2"/>
</dbReference>
<dbReference type="EMBL" id="QFGA01000001">
    <property type="protein sequence ID" value="TEB07831.1"/>
    <property type="molecule type" value="Genomic_DNA"/>
</dbReference>
<organism evidence="3 4">
    <name type="scientific">Pelotomaculum schinkii</name>
    <dbReference type="NCBI Taxonomy" id="78350"/>
    <lineage>
        <taxon>Bacteria</taxon>
        <taxon>Bacillati</taxon>
        <taxon>Bacillota</taxon>
        <taxon>Clostridia</taxon>
        <taxon>Eubacteriales</taxon>
        <taxon>Desulfotomaculaceae</taxon>
        <taxon>Pelotomaculum</taxon>
    </lineage>
</organism>
<name>A0A4Y7RGC5_9FIRM</name>
<dbReference type="InterPro" id="IPR010388">
    <property type="entry name" value="Anaerobic_Co-chelatase"/>
</dbReference>
<reference evidence="3 4" key="1">
    <citation type="journal article" date="2018" name="Environ. Microbiol.">
        <title>Novel energy conservation strategies and behaviour of Pelotomaculum schinkii driving syntrophic propionate catabolism.</title>
        <authorList>
            <person name="Hidalgo-Ahumada C.A.P."/>
            <person name="Nobu M.K."/>
            <person name="Narihiro T."/>
            <person name="Tamaki H."/>
            <person name="Liu W.T."/>
            <person name="Kamagata Y."/>
            <person name="Stams A.J.M."/>
            <person name="Imachi H."/>
            <person name="Sousa D.Z."/>
        </authorList>
    </citation>
    <scope>NUCLEOTIDE SEQUENCE [LARGE SCALE GENOMIC DNA]</scope>
    <source>
        <strain evidence="3 4">HH</strain>
    </source>
</reference>
<evidence type="ECO:0000313" key="3">
    <source>
        <dbReference type="EMBL" id="TEB07831.1"/>
    </source>
</evidence>
<evidence type="ECO:0000259" key="2">
    <source>
        <dbReference type="Pfam" id="PF07833"/>
    </source>
</evidence>
<keyword evidence="1" id="KW-0732">Signal</keyword>
<dbReference type="SUPFAM" id="SSF53800">
    <property type="entry name" value="Chelatase"/>
    <property type="match status" value="1"/>
</dbReference>
<dbReference type="Proteomes" id="UP000298324">
    <property type="component" value="Unassembled WGS sequence"/>
</dbReference>
<dbReference type="GO" id="GO:0019251">
    <property type="term" value="P:anaerobic cobalamin biosynthetic process"/>
    <property type="evidence" value="ECO:0007669"/>
    <property type="project" value="InterPro"/>
</dbReference>
<dbReference type="CDD" id="cd03413">
    <property type="entry name" value="CbiK_C"/>
    <property type="match status" value="1"/>
</dbReference>
<dbReference type="AlphaFoldDB" id="A0A4Y7RGC5"/>
<feature type="domain" description="Copper amine oxidase-like N-terminal" evidence="2">
    <location>
        <begin position="309"/>
        <end position="410"/>
    </location>
</feature>
<dbReference type="EC" id="4.99.1.3" evidence="3"/>
<sequence>MICLKRVTVSILTLALVLIFCATAPAEQSEKGKKAILLVTFGTSVQSAMPAYDNLENAVKEAFPGVEVRWSFTSGIIRDKIAERDGRIVDDPFTALSKLKAEGYDQIVVQSDHIFSGQEYSDLRELVNNFLALQTADGSLGPKKLALGKPLLYYHEDYFDAVEALASQFPADTSSNAVVLMGHGSEHPADSAYGKLNDILRHKYKNVFLGTVEGYPTLEEIRQDLKDSGVTKITLMPFMNIAGDHALNDLYGDEEESWKSQLAENGYTIDGYLKGLLENKAVVNMYVNHLSAAMAEFEADGIKEATTRVNGERLKFSEPLRPEDGSILAQLKPVFTALGFTVTWNEAEGVATANKTDLTVSFQPGSSVALVNGAEMIMDTKCQLVNGSTMIPLSFLSKNLGCTVNWDADNTINIFKE</sequence>
<dbReference type="SUPFAM" id="SSF55383">
    <property type="entry name" value="Copper amine oxidase, domain N"/>
    <property type="match status" value="1"/>
</dbReference>
<keyword evidence="3" id="KW-0456">Lyase</keyword>
<dbReference type="Gene3D" id="3.30.457.10">
    <property type="entry name" value="Copper amine oxidase-like, N-terminal domain"/>
    <property type="match status" value="1"/>
</dbReference>
<gene>
    <name evidence="3" type="primary">cbiKp</name>
    <name evidence="3" type="ORF">Psch_01386</name>
</gene>
<feature type="signal peptide" evidence="1">
    <location>
        <begin position="1"/>
        <end position="26"/>
    </location>
</feature>
<accession>A0A4Y7RGC5</accession>
<dbReference type="Pfam" id="PF06180">
    <property type="entry name" value="CbiK"/>
    <property type="match status" value="1"/>
</dbReference>
<dbReference type="CDD" id="cd03412">
    <property type="entry name" value="CbiK_N"/>
    <property type="match status" value="1"/>
</dbReference>
<feature type="chain" id="PRO_5021384315" evidence="1">
    <location>
        <begin position="27"/>
        <end position="417"/>
    </location>
</feature>
<dbReference type="InterPro" id="IPR036582">
    <property type="entry name" value="Mao_N_sf"/>
</dbReference>
<dbReference type="RefSeq" id="WP_190239621.1">
    <property type="nucleotide sequence ID" value="NZ_QFGA01000001.1"/>
</dbReference>
<protein>
    <submittedName>
        <fullName evidence="3">Sirohydrochlorin cobaltochelatase CbiKP</fullName>
        <ecNumber evidence="3">4.99.1.3</ecNumber>
    </submittedName>
</protein>
<proteinExistence type="predicted"/>
<comment type="caution">
    <text evidence="3">The sequence shown here is derived from an EMBL/GenBank/DDBJ whole genome shotgun (WGS) entry which is preliminary data.</text>
</comment>
<dbReference type="Pfam" id="PF07833">
    <property type="entry name" value="Cu_amine_oxidN1"/>
    <property type="match status" value="1"/>
</dbReference>
<keyword evidence="4" id="KW-1185">Reference proteome</keyword>